<sequence length="170" mass="18834">MSGARTVHISSGDDMRQSLSAIPNTHPDNIGRSSLSSPVSNIMADWQTPQPPQPQPDLRPLAIWHLWGLANHIHPSFFTPTFDNGKPVPLPVQFGNLALKVTKKTSSSYARPPCITYYIDLSSLTPEVNDVLAYVLYPKEDDIPANREAFKRCLAEMAQDSNTFMAESRA</sequence>
<gene>
    <name evidence="2" type="primary">I1RS32</name>
</gene>
<reference evidence="2" key="1">
    <citation type="submission" date="2019-10" db="EMBL/GenBank/DDBJ databases">
        <authorList>
            <person name="Nor Muhammad N."/>
        </authorList>
    </citation>
    <scope>NUCLEOTIDE SEQUENCE</scope>
</reference>
<evidence type="ECO:0000313" key="2">
    <source>
        <dbReference type="EMBL" id="VWO99427.1"/>
    </source>
</evidence>
<feature type="region of interest" description="Disordered" evidence="1">
    <location>
        <begin position="1"/>
        <end position="34"/>
    </location>
</feature>
<dbReference type="AlphaFoldDB" id="A0A5K1K1I0"/>
<name>A0A5K1K1I0_9APHY</name>
<accession>A0A5K1K1I0</accession>
<feature type="compositionally biased region" description="Polar residues" evidence="1">
    <location>
        <begin position="17"/>
        <end position="34"/>
    </location>
</feature>
<dbReference type="EMBL" id="LR727632">
    <property type="protein sequence ID" value="VWO99427.1"/>
    <property type="molecule type" value="Genomic_DNA"/>
</dbReference>
<protein>
    <submittedName>
        <fullName evidence="2">N/A</fullName>
    </submittedName>
</protein>
<proteinExistence type="predicted"/>
<organism evidence="2">
    <name type="scientific">Ganoderma boninense</name>
    <dbReference type="NCBI Taxonomy" id="34458"/>
    <lineage>
        <taxon>Eukaryota</taxon>
        <taxon>Fungi</taxon>
        <taxon>Dikarya</taxon>
        <taxon>Basidiomycota</taxon>
        <taxon>Agaricomycotina</taxon>
        <taxon>Agaricomycetes</taxon>
        <taxon>Polyporales</taxon>
        <taxon>Polyporaceae</taxon>
        <taxon>Ganoderma</taxon>
    </lineage>
</organism>
<evidence type="ECO:0000256" key="1">
    <source>
        <dbReference type="SAM" id="MobiDB-lite"/>
    </source>
</evidence>